<dbReference type="Gene3D" id="1.10.1740.10">
    <property type="match status" value="1"/>
</dbReference>
<dbReference type="AlphaFoldDB" id="L0D7L1"/>
<dbReference type="SUPFAM" id="SSF88659">
    <property type="entry name" value="Sigma3 and sigma4 domains of RNA polymerase sigma factors"/>
    <property type="match status" value="1"/>
</dbReference>
<dbReference type="HOGENOM" id="CLU_1395477_0_0_0"/>
<dbReference type="OrthoDB" id="274519at2"/>
<sequence>MVSTGSFESFMTKVRAGDENAARDLVRHYEGVIRREVRLRLEDRRLLRLFDSMDISQSVLTSFFARASSGQFALETPEQLVGLLIGMTRNKLAFQVRRQRARRRDNRLVAKTPVEDLSVESTSPGPSQLASDHDLIDAVRHRLKDEELLIVDLRAEGLEWSEIAQRLGGSAQARRMQLARAVLRVTKALNLDDDRRA</sequence>
<proteinExistence type="predicted"/>
<keyword evidence="2" id="KW-0804">Transcription</keyword>
<evidence type="ECO:0000313" key="2">
    <source>
        <dbReference type="EMBL" id="AGA24850.1"/>
    </source>
</evidence>
<protein>
    <submittedName>
        <fullName evidence="2">DNA-directed RNA polymerase specialized sigma subunit, sigma24</fullName>
    </submittedName>
</protein>
<dbReference type="GO" id="GO:0006352">
    <property type="term" value="P:DNA-templated transcription initiation"/>
    <property type="evidence" value="ECO:0007669"/>
    <property type="project" value="InterPro"/>
</dbReference>
<dbReference type="InterPro" id="IPR013324">
    <property type="entry name" value="RNA_pol_sigma_r3/r4-like"/>
</dbReference>
<dbReference type="eggNOG" id="COG1595">
    <property type="taxonomic scope" value="Bacteria"/>
</dbReference>
<name>L0D7L1_SINAD</name>
<dbReference type="InterPro" id="IPR053812">
    <property type="entry name" value="HTH_Sigma70_ECF-like"/>
</dbReference>
<dbReference type="GO" id="GO:0000428">
    <property type="term" value="C:DNA-directed RNA polymerase complex"/>
    <property type="evidence" value="ECO:0007669"/>
    <property type="project" value="UniProtKB-KW"/>
</dbReference>
<dbReference type="InterPro" id="IPR013325">
    <property type="entry name" value="RNA_pol_sigma_r2"/>
</dbReference>
<evidence type="ECO:0000259" key="1">
    <source>
        <dbReference type="Pfam" id="PF07638"/>
    </source>
</evidence>
<keyword evidence="3" id="KW-1185">Reference proteome</keyword>
<feature type="domain" description="RNA polymerase sigma-70 ECF-like HTH" evidence="1">
    <location>
        <begin position="7"/>
        <end position="184"/>
    </location>
</feature>
<gene>
    <name evidence="2" type="ordered locus">Sinac_0411</name>
</gene>
<dbReference type="GO" id="GO:0003700">
    <property type="term" value="F:DNA-binding transcription factor activity"/>
    <property type="evidence" value="ECO:0007669"/>
    <property type="project" value="InterPro"/>
</dbReference>
<dbReference type="EMBL" id="CP003364">
    <property type="protein sequence ID" value="AGA24850.1"/>
    <property type="molecule type" value="Genomic_DNA"/>
</dbReference>
<dbReference type="Pfam" id="PF07638">
    <property type="entry name" value="Sigma70_ECF"/>
    <property type="match status" value="1"/>
</dbReference>
<dbReference type="Proteomes" id="UP000010798">
    <property type="component" value="Chromosome"/>
</dbReference>
<accession>L0D7L1</accession>
<keyword evidence="2" id="KW-0240">DNA-directed RNA polymerase</keyword>
<dbReference type="SUPFAM" id="SSF88946">
    <property type="entry name" value="Sigma2 domain of RNA polymerase sigma factors"/>
    <property type="match status" value="1"/>
</dbReference>
<dbReference type="KEGG" id="saci:Sinac_0411"/>
<evidence type="ECO:0000313" key="3">
    <source>
        <dbReference type="Proteomes" id="UP000010798"/>
    </source>
</evidence>
<organism evidence="2 3">
    <name type="scientific">Singulisphaera acidiphila (strain ATCC BAA-1392 / DSM 18658 / VKM B-2454 / MOB10)</name>
    <dbReference type="NCBI Taxonomy" id="886293"/>
    <lineage>
        <taxon>Bacteria</taxon>
        <taxon>Pseudomonadati</taxon>
        <taxon>Planctomycetota</taxon>
        <taxon>Planctomycetia</taxon>
        <taxon>Isosphaerales</taxon>
        <taxon>Isosphaeraceae</taxon>
        <taxon>Singulisphaera</taxon>
    </lineage>
</organism>
<reference evidence="2 3" key="1">
    <citation type="submission" date="2012-02" db="EMBL/GenBank/DDBJ databases">
        <title>Complete sequence of chromosome of Singulisphaera acidiphila DSM 18658.</title>
        <authorList>
            <consortium name="US DOE Joint Genome Institute (JGI-PGF)"/>
            <person name="Lucas S."/>
            <person name="Copeland A."/>
            <person name="Lapidus A."/>
            <person name="Glavina del Rio T."/>
            <person name="Dalin E."/>
            <person name="Tice H."/>
            <person name="Bruce D."/>
            <person name="Goodwin L."/>
            <person name="Pitluck S."/>
            <person name="Peters L."/>
            <person name="Ovchinnikova G."/>
            <person name="Chertkov O."/>
            <person name="Kyrpides N."/>
            <person name="Mavromatis K."/>
            <person name="Ivanova N."/>
            <person name="Brettin T."/>
            <person name="Detter J.C."/>
            <person name="Han C."/>
            <person name="Larimer F."/>
            <person name="Land M."/>
            <person name="Hauser L."/>
            <person name="Markowitz V."/>
            <person name="Cheng J.-F."/>
            <person name="Hugenholtz P."/>
            <person name="Woyke T."/>
            <person name="Wu D."/>
            <person name="Tindall B."/>
            <person name="Pomrenke H."/>
            <person name="Brambilla E."/>
            <person name="Klenk H.-P."/>
            <person name="Eisen J.A."/>
        </authorList>
    </citation>
    <scope>NUCLEOTIDE SEQUENCE [LARGE SCALE GENOMIC DNA]</scope>
    <source>
        <strain evidence="3">ATCC BAA-1392 / DSM 18658 / VKM B-2454 / MOB10</strain>
    </source>
</reference>